<feature type="non-terminal residue" evidence="2">
    <location>
        <position position="1"/>
    </location>
</feature>
<proteinExistence type="predicted"/>
<sequence>SEHSIAKTESASRRAFGTWSWTKIRLRLKLRDSYLKSPRVVFKQSVNLTKLNPAASPHGARVTPSSEWTSRLPQLTDSPPVPTPTGDALLRVPTPHRSEAAARFSGVIDRGEGLTGSRLRGGAAEGSTRKCRGTFSRDRFLVLAETGCRRDLQERRSE</sequence>
<name>A0A4Y2WV07_ARAVE</name>
<accession>A0A4Y2WV07</accession>
<dbReference type="Proteomes" id="UP000499080">
    <property type="component" value="Unassembled WGS sequence"/>
</dbReference>
<gene>
    <name evidence="2" type="ORF">AVEN_259318_1</name>
</gene>
<keyword evidence="3" id="KW-1185">Reference proteome</keyword>
<comment type="caution">
    <text evidence="2">The sequence shown here is derived from an EMBL/GenBank/DDBJ whole genome shotgun (WGS) entry which is preliminary data.</text>
</comment>
<evidence type="ECO:0000313" key="3">
    <source>
        <dbReference type="Proteomes" id="UP000499080"/>
    </source>
</evidence>
<feature type="compositionally biased region" description="Polar residues" evidence="1">
    <location>
        <begin position="63"/>
        <end position="77"/>
    </location>
</feature>
<protein>
    <submittedName>
        <fullName evidence="2">Uncharacterized protein</fullName>
    </submittedName>
</protein>
<feature type="region of interest" description="Disordered" evidence="1">
    <location>
        <begin position="53"/>
        <end position="87"/>
    </location>
</feature>
<dbReference type="AlphaFoldDB" id="A0A4Y2WV07"/>
<organism evidence="2 3">
    <name type="scientific">Araneus ventricosus</name>
    <name type="common">Orbweaver spider</name>
    <name type="synonym">Epeira ventricosa</name>
    <dbReference type="NCBI Taxonomy" id="182803"/>
    <lineage>
        <taxon>Eukaryota</taxon>
        <taxon>Metazoa</taxon>
        <taxon>Ecdysozoa</taxon>
        <taxon>Arthropoda</taxon>
        <taxon>Chelicerata</taxon>
        <taxon>Arachnida</taxon>
        <taxon>Araneae</taxon>
        <taxon>Araneomorphae</taxon>
        <taxon>Entelegynae</taxon>
        <taxon>Araneoidea</taxon>
        <taxon>Araneidae</taxon>
        <taxon>Araneus</taxon>
    </lineage>
</organism>
<evidence type="ECO:0000313" key="2">
    <source>
        <dbReference type="EMBL" id="GBO41285.1"/>
    </source>
</evidence>
<evidence type="ECO:0000256" key="1">
    <source>
        <dbReference type="SAM" id="MobiDB-lite"/>
    </source>
</evidence>
<reference evidence="2 3" key="1">
    <citation type="journal article" date="2019" name="Sci. Rep.">
        <title>Orb-weaving spider Araneus ventricosus genome elucidates the spidroin gene catalogue.</title>
        <authorList>
            <person name="Kono N."/>
            <person name="Nakamura H."/>
            <person name="Ohtoshi R."/>
            <person name="Moran D.A.P."/>
            <person name="Shinohara A."/>
            <person name="Yoshida Y."/>
            <person name="Fujiwara M."/>
            <person name="Mori M."/>
            <person name="Tomita M."/>
            <person name="Arakawa K."/>
        </authorList>
    </citation>
    <scope>NUCLEOTIDE SEQUENCE [LARGE SCALE GENOMIC DNA]</scope>
</reference>
<dbReference type="EMBL" id="BGPR01066866">
    <property type="protein sequence ID" value="GBO41285.1"/>
    <property type="molecule type" value="Genomic_DNA"/>
</dbReference>